<dbReference type="SUPFAM" id="SSF53756">
    <property type="entry name" value="UDP-Glycosyltransferase/glycogen phosphorylase"/>
    <property type="match status" value="1"/>
</dbReference>
<gene>
    <name evidence="3" type="ORF">MUN86_00355</name>
</gene>
<accession>A0ABY4GBZ6</accession>
<dbReference type="Pfam" id="PF13439">
    <property type="entry name" value="Glyco_transf_4"/>
    <property type="match status" value="1"/>
</dbReference>
<keyword evidence="4" id="KW-1185">Reference proteome</keyword>
<reference evidence="3" key="1">
    <citation type="submission" date="2022-04" db="EMBL/GenBank/DDBJ databases">
        <title>Hymenobacter sp. isolated from the air.</title>
        <authorList>
            <person name="Won M."/>
            <person name="Lee C.-M."/>
            <person name="Woen H.-Y."/>
            <person name="Kwon S.-W."/>
        </authorList>
    </citation>
    <scope>NUCLEOTIDE SEQUENCE</scope>
    <source>
        <strain evidence="3">5420S-77</strain>
    </source>
</reference>
<evidence type="ECO:0000313" key="3">
    <source>
        <dbReference type="EMBL" id="UOQ68423.1"/>
    </source>
</evidence>
<dbReference type="Gene3D" id="3.40.50.2000">
    <property type="entry name" value="Glycogen Phosphorylase B"/>
    <property type="match status" value="2"/>
</dbReference>
<dbReference type="PANTHER" id="PTHR46401:SF2">
    <property type="entry name" value="GLYCOSYLTRANSFERASE WBBK-RELATED"/>
    <property type="match status" value="1"/>
</dbReference>
<dbReference type="GO" id="GO:0016757">
    <property type="term" value="F:glycosyltransferase activity"/>
    <property type="evidence" value="ECO:0007669"/>
    <property type="project" value="UniProtKB-KW"/>
</dbReference>
<dbReference type="Pfam" id="PF13692">
    <property type="entry name" value="Glyco_trans_1_4"/>
    <property type="match status" value="1"/>
</dbReference>
<dbReference type="PANTHER" id="PTHR46401">
    <property type="entry name" value="GLYCOSYLTRANSFERASE WBBK-RELATED"/>
    <property type="match status" value="1"/>
</dbReference>
<protein>
    <submittedName>
        <fullName evidence="3">Glycosyltransferase</fullName>
        <ecNumber evidence="3">2.4.-.-</ecNumber>
    </submittedName>
</protein>
<dbReference type="EMBL" id="CP095061">
    <property type="protein sequence ID" value="UOQ68423.1"/>
    <property type="molecule type" value="Genomic_DNA"/>
</dbReference>
<dbReference type="EC" id="2.4.-.-" evidence="3"/>
<evidence type="ECO:0000256" key="1">
    <source>
        <dbReference type="ARBA" id="ARBA00022679"/>
    </source>
</evidence>
<keyword evidence="3" id="KW-0328">Glycosyltransferase</keyword>
<dbReference type="Proteomes" id="UP000830401">
    <property type="component" value="Chromosome"/>
</dbReference>
<organism evidence="3 4">
    <name type="scientific">Hymenobacter volaticus</name>
    <dbReference type="NCBI Taxonomy" id="2932254"/>
    <lineage>
        <taxon>Bacteria</taxon>
        <taxon>Pseudomonadati</taxon>
        <taxon>Bacteroidota</taxon>
        <taxon>Cytophagia</taxon>
        <taxon>Cytophagales</taxon>
        <taxon>Hymenobacteraceae</taxon>
        <taxon>Hymenobacter</taxon>
    </lineage>
</organism>
<proteinExistence type="predicted"/>
<sequence length="380" mass="42192">MPRFARMLAEGMKDRGHSVEILSPQAKVSRVPAPRVLRKWLYYIDQYITFPSSVRKKLSSYSPDTLFVFTDHALGPWVPIVADRPHVVHCHDFLAQWSALGAIPENPTGWSGRQYQKYIRQGYSQAKHFISVSQKTQQDLAHFLPSAPLSSETVYNALNQKFSPVDLKQARASLTKQTGIDLNAGYLLHIGGNQWYKNRAGVVEIYNAWRKNTGGTLPLLLIGEAPTPTLMQMREQSAYQDDIHFLTNIPDEFVQLAYAGASVFIFPSLAEGFGWPIAEAMASGCLVLTTNEAPMTEVAGDAGFLAPRRPGAEEKVAAWADESAQVLQQILSLSPSDRSRAVESGILNAKRFEPKKLLDQIETIYLTCTKETAGISKPAR</sequence>
<feature type="domain" description="Glycosyltransferase subfamily 4-like N-terminal" evidence="2">
    <location>
        <begin position="3"/>
        <end position="158"/>
    </location>
</feature>
<keyword evidence="1 3" id="KW-0808">Transferase</keyword>
<dbReference type="InterPro" id="IPR028098">
    <property type="entry name" value="Glyco_trans_4-like_N"/>
</dbReference>
<evidence type="ECO:0000313" key="4">
    <source>
        <dbReference type="Proteomes" id="UP000830401"/>
    </source>
</evidence>
<dbReference type="RefSeq" id="WP_245125545.1">
    <property type="nucleotide sequence ID" value="NZ_CP095061.1"/>
</dbReference>
<name>A0ABY4GBZ6_9BACT</name>
<evidence type="ECO:0000259" key="2">
    <source>
        <dbReference type="Pfam" id="PF13439"/>
    </source>
</evidence>